<dbReference type="Pfam" id="PF13489">
    <property type="entry name" value="Methyltransf_23"/>
    <property type="match status" value="1"/>
</dbReference>
<dbReference type="RefSeq" id="WP_111164336.1">
    <property type="nucleotide sequence ID" value="NZ_PCDP01000083.1"/>
</dbReference>
<keyword evidence="3" id="KW-0808">Transferase</keyword>
<dbReference type="Gene3D" id="3.40.50.150">
    <property type="entry name" value="Vaccinia Virus protein VP39"/>
    <property type="match status" value="1"/>
</dbReference>
<evidence type="ECO:0000259" key="2">
    <source>
        <dbReference type="Pfam" id="PF08484"/>
    </source>
</evidence>
<keyword evidence="3" id="KW-0489">Methyltransferase</keyword>
<dbReference type="InterPro" id="IPR029063">
    <property type="entry name" value="SAM-dependent_MTases_sf"/>
</dbReference>
<gene>
    <name evidence="3" type="ORF">CPY51_31620</name>
</gene>
<reference evidence="3 4" key="1">
    <citation type="journal article" date="2018" name="Sci. Rep.">
        <title>Rhizobium tumorigenes sp. nov., a novel plant tumorigenic bacterium isolated from cane gall tumors on thornless blackberry.</title>
        <authorList>
            <person name="Kuzmanovi N."/>
            <person name="Smalla K."/>
            <person name="Gronow S."/>
            <person name="PuBawska J."/>
        </authorList>
    </citation>
    <scope>NUCLEOTIDE SEQUENCE [LARGE SCALE GENOMIC DNA]</scope>
    <source>
        <strain evidence="3 4">CCBAU 85046</strain>
    </source>
</reference>
<comment type="caution">
    <text evidence="3">The sequence shown here is derived from an EMBL/GenBank/DDBJ whole genome shotgun (WGS) entry which is preliminary data.</text>
</comment>
<keyword evidence="4" id="KW-1185">Reference proteome</keyword>
<dbReference type="SUPFAM" id="SSF53335">
    <property type="entry name" value="S-adenosyl-L-methionine-dependent methyltransferases"/>
    <property type="match status" value="1"/>
</dbReference>
<dbReference type="Pfam" id="PF08421">
    <property type="entry name" value="Methyltransf_13"/>
    <property type="match status" value="1"/>
</dbReference>
<dbReference type="PANTHER" id="PTHR43861">
    <property type="entry name" value="TRANS-ACONITATE 2-METHYLTRANSFERASE-RELATED"/>
    <property type="match status" value="1"/>
</dbReference>
<evidence type="ECO:0000313" key="4">
    <source>
        <dbReference type="Proteomes" id="UP000248925"/>
    </source>
</evidence>
<feature type="domain" description="C-methyltransferase" evidence="2">
    <location>
        <begin position="248"/>
        <end position="405"/>
    </location>
</feature>
<dbReference type="AlphaFoldDB" id="A0A2W4E4B0"/>
<proteinExistence type="predicted"/>
<evidence type="ECO:0000313" key="3">
    <source>
        <dbReference type="EMBL" id="PZM07413.1"/>
    </source>
</evidence>
<name>A0A2W4E4B0_9HYPH</name>
<dbReference type="InterPro" id="IPR013691">
    <property type="entry name" value="MeTrfase_14"/>
</dbReference>
<accession>A0A2W4E4B0</accession>
<dbReference type="InterPro" id="IPR038576">
    <property type="entry name" value="Methyltransf_Zn-bd_dom_put_sf"/>
</dbReference>
<dbReference type="Gene3D" id="6.20.50.110">
    <property type="entry name" value="Methyltransferase, zinc-binding domain"/>
    <property type="match status" value="1"/>
</dbReference>
<dbReference type="EMBL" id="PCDP01000083">
    <property type="protein sequence ID" value="PZM07413.1"/>
    <property type="molecule type" value="Genomic_DNA"/>
</dbReference>
<organism evidence="3 4">
    <name type="scientific">Rhizobium tubonense</name>
    <dbReference type="NCBI Taxonomy" id="484088"/>
    <lineage>
        <taxon>Bacteria</taxon>
        <taxon>Pseudomonadati</taxon>
        <taxon>Pseudomonadota</taxon>
        <taxon>Alphaproteobacteria</taxon>
        <taxon>Hyphomicrobiales</taxon>
        <taxon>Rhizobiaceae</taxon>
        <taxon>Rhizobium/Agrobacterium group</taxon>
        <taxon>Rhizobium</taxon>
    </lineage>
</organism>
<dbReference type="Proteomes" id="UP000248925">
    <property type="component" value="Unassembled WGS sequence"/>
</dbReference>
<dbReference type="GO" id="GO:0008168">
    <property type="term" value="F:methyltransferase activity"/>
    <property type="evidence" value="ECO:0007669"/>
    <property type="project" value="UniProtKB-KW"/>
</dbReference>
<dbReference type="Pfam" id="PF08484">
    <property type="entry name" value="Methyltransf_14"/>
    <property type="match status" value="1"/>
</dbReference>
<dbReference type="PANTHER" id="PTHR43861:SF5">
    <property type="entry name" value="BLL5978 PROTEIN"/>
    <property type="match status" value="1"/>
</dbReference>
<dbReference type="GO" id="GO:0032259">
    <property type="term" value="P:methylation"/>
    <property type="evidence" value="ECO:0007669"/>
    <property type="project" value="UniProtKB-KW"/>
</dbReference>
<protein>
    <submittedName>
        <fullName evidence="3">SAM-dependent methyltransferase</fullName>
    </submittedName>
</protein>
<evidence type="ECO:0000259" key="1">
    <source>
        <dbReference type="Pfam" id="PF08421"/>
    </source>
</evidence>
<dbReference type="Gene3D" id="3.40.50.720">
    <property type="entry name" value="NAD(P)-binding Rossmann-like Domain"/>
    <property type="match status" value="1"/>
</dbReference>
<dbReference type="InterPro" id="IPR013630">
    <property type="entry name" value="Methyltransf_Zn-bd_dom_put"/>
</dbReference>
<sequence length="410" mass="45152">MSHQCRFCSTPLRTVVADLGSTPWSNSFLKPTQEAIAQELSFPLKVMVCSECLLVQTTENVSPGDVFNAEYAYLSSFSTSWLEHARRYATAMVDRFQLGAASQVVEIASNDGYLLQYFVARNIPSLGVEPAANAAKIAEGRGVPTCVAFFGKKTASELLKRGMQADLIVANNVLAHVPDIADFVSGFAVLLKDDGVATFEFPHLLQLMNGIQFDTIYHEHYSYLSLLSVERIFQACGLKIFDVEELHTHGGSLRVFAQTAACTRPATKRLELLRQQEGDFGLNQMETYERFGTKIGAVCEAFKDFLRKAKAEGKTIAAYGAAAKGNTFLNVCRIGPTDIDFVVDRNDLKQGTLSPGSHLPIYPPTHLSVAKPDYVVILPWNLTDEIVEANGDIRDWGGRFVVAIPELRII</sequence>
<feature type="domain" description="Methyltransferase putative zinc binding" evidence="1">
    <location>
        <begin position="5"/>
        <end position="67"/>
    </location>
</feature>
<dbReference type="OrthoDB" id="9815644at2"/>